<dbReference type="GO" id="GO:0008168">
    <property type="term" value="F:methyltransferase activity"/>
    <property type="evidence" value="ECO:0007669"/>
    <property type="project" value="UniProtKB-KW"/>
</dbReference>
<accession>A0A919VVC6</accession>
<gene>
    <name evidence="2" type="ORF">Aco04nite_54170</name>
</gene>
<dbReference type="InterPro" id="IPR050508">
    <property type="entry name" value="Methyltransf_Superfamily"/>
</dbReference>
<dbReference type="InterPro" id="IPR041698">
    <property type="entry name" value="Methyltransf_25"/>
</dbReference>
<dbReference type="Pfam" id="PF13649">
    <property type="entry name" value="Methyltransf_25"/>
    <property type="match status" value="1"/>
</dbReference>
<feature type="domain" description="Methyltransferase" evidence="1">
    <location>
        <begin position="45"/>
        <end position="134"/>
    </location>
</feature>
<dbReference type="PANTHER" id="PTHR42912">
    <property type="entry name" value="METHYLTRANSFERASE"/>
    <property type="match status" value="1"/>
</dbReference>
<keyword evidence="2" id="KW-0489">Methyltransferase</keyword>
<organism evidence="2 3">
    <name type="scientific">Winogradskya consettensis</name>
    <dbReference type="NCBI Taxonomy" id="113560"/>
    <lineage>
        <taxon>Bacteria</taxon>
        <taxon>Bacillati</taxon>
        <taxon>Actinomycetota</taxon>
        <taxon>Actinomycetes</taxon>
        <taxon>Micromonosporales</taxon>
        <taxon>Micromonosporaceae</taxon>
        <taxon>Winogradskya</taxon>
    </lineage>
</organism>
<comment type="caution">
    <text evidence="2">The sequence shown here is derived from an EMBL/GenBank/DDBJ whole genome shotgun (WGS) entry which is preliminary data.</text>
</comment>
<reference evidence="2" key="1">
    <citation type="submission" date="2021-03" db="EMBL/GenBank/DDBJ databases">
        <title>Whole genome shotgun sequence of Actinoplanes consettensis NBRC 14913.</title>
        <authorList>
            <person name="Komaki H."/>
            <person name="Tamura T."/>
        </authorList>
    </citation>
    <scope>NUCLEOTIDE SEQUENCE</scope>
    <source>
        <strain evidence="2">NBRC 14913</strain>
    </source>
</reference>
<proteinExistence type="predicted"/>
<dbReference type="PANTHER" id="PTHR42912:SF45">
    <property type="entry name" value="23S RRNA (GUANINE(745)-N(1))-METHYLTRANSFERASE"/>
    <property type="match status" value="1"/>
</dbReference>
<dbReference type="RefSeq" id="WP_213000041.1">
    <property type="nucleotide sequence ID" value="NZ_BAAATW010000016.1"/>
</dbReference>
<dbReference type="GO" id="GO:0032259">
    <property type="term" value="P:methylation"/>
    <property type="evidence" value="ECO:0007669"/>
    <property type="project" value="UniProtKB-KW"/>
</dbReference>
<keyword evidence="3" id="KW-1185">Reference proteome</keyword>
<evidence type="ECO:0000313" key="2">
    <source>
        <dbReference type="EMBL" id="GIM77202.1"/>
    </source>
</evidence>
<evidence type="ECO:0000313" key="3">
    <source>
        <dbReference type="Proteomes" id="UP000680865"/>
    </source>
</evidence>
<dbReference type="Gene3D" id="3.40.50.150">
    <property type="entry name" value="Vaccinia Virus protein VP39"/>
    <property type="match status" value="1"/>
</dbReference>
<sequence length="216" mass="23081">MDELRDAYDTIAVAYDEQLRDELSHKPLDRALLTALTELAGEGTIADVGCGPGHVTRFLAGLHPDVLGVDLSPKMIAIARRHAPRIPGTVASMLALPVGDSAWAGAAAMYSIIHLGAAERARAFAELARVLRDGAPLLVAFHIGDEPVHLTTWFGADVDVDVHFLDPVAVRADLVAAGFDVVAELTREPLDPAEFPSRRAYLMAMIHKPGGAWQGP</sequence>
<name>A0A919VVC6_9ACTN</name>
<dbReference type="SUPFAM" id="SSF53335">
    <property type="entry name" value="S-adenosyl-L-methionine-dependent methyltransferases"/>
    <property type="match status" value="1"/>
</dbReference>
<evidence type="ECO:0000259" key="1">
    <source>
        <dbReference type="Pfam" id="PF13649"/>
    </source>
</evidence>
<dbReference type="AlphaFoldDB" id="A0A919VVC6"/>
<keyword evidence="2" id="KW-0808">Transferase</keyword>
<dbReference type="Proteomes" id="UP000680865">
    <property type="component" value="Unassembled WGS sequence"/>
</dbReference>
<protein>
    <submittedName>
        <fullName evidence="2">Methyltransferase</fullName>
    </submittedName>
</protein>
<dbReference type="CDD" id="cd02440">
    <property type="entry name" value="AdoMet_MTases"/>
    <property type="match status" value="1"/>
</dbReference>
<dbReference type="EMBL" id="BOQP01000030">
    <property type="protein sequence ID" value="GIM77202.1"/>
    <property type="molecule type" value="Genomic_DNA"/>
</dbReference>
<dbReference type="InterPro" id="IPR029063">
    <property type="entry name" value="SAM-dependent_MTases_sf"/>
</dbReference>